<dbReference type="EC" id="3.1.27.-" evidence="7"/>
<keyword evidence="6 7" id="KW-0378">Hydrolase</keyword>
<dbReference type="InterPro" id="IPR016191">
    <property type="entry name" value="Ribonuclease/ribotoxin"/>
</dbReference>
<evidence type="ECO:0000256" key="2">
    <source>
        <dbReference type="ARBA" id="ARBA00009006"/>
    </source>
</evidence>
<dbReference type="InterPro" id="IPR000026">
    <property type="entry name" value="N1-like"/>
</dbReference>
<feature type="region of interest" description="Disordered" evidence="9">
    <location>
        <begin position="1"/>
        <end position="46"/>
    </location>
</feature>
<feature type="compositionally biased region" description="Low complexity" evidence="9">
    <location>
        <begin position="30"/>
        <end position="40"/>
    </location>
</feature>
<dbReference type="PRINTS" id="PR00117">
    <property type="entry name" value="BARNASE"/>
</dbReference>
<reference evidence="10 11" key="1">
    <citation type="journal article" date="2004" name="Int. J. Syst. Evol. Microbiol.">
        <title>Kaistella koreensis gen. nov., sp. nov., a novel member of the Chryseobacterium-Bergeyella-Riemerella branch.</title>
        <authorList>
            <person name="Kim M.K."/>
            <person name="Im W.T."/>
            <person name="Shin Y.K."/>
            <person name="Lim J.H."/>
            <person name="Kim S.H."/>
            <person name="Lee B.C."/>
            <person name="Park M.Y."/>
            <person name="Lee K.Y."/>
            <person name="Lee S.T."/>
        </authorList>
    </citation>
    <scope>NUCLEOTIDE SEQUENCE [LARGE SCALE GENOMIC DNA]</scope>
    <source>
        <strain evidence="10 11">CCUG 49689</strain>
    </source>
</reference>
<dbReference type="AlphaFoldDB" id="A0A0J7IXQ8"/>
<evidence type="ECO:0000256" key="1">
    <source>
        <dbReference type="ARBA" id="ARBA00004613"/>
    </source>
</evidence>
<sequence length="153" mass="17453">MYFFNNNKVEKNDTAQQQTAEAVSKKVESVSENSESANENSFDENSIENLTDETLVINYVKAHKQLPAYYITKSEARRNGWNPSQGNLCDAAPGKAIGGDQFSNREKKLPIGNQYFEADVNFSCGQRQADRIVFTKKGEVWLTKDHYRSFQKR</sequence>
<dbReference type="PIRSF" id="PIRSF001013">
    <property type="entry name" value="Barnase"/>
    <property type="match status" value="1"/>
</dbReference>
<evidence type="ECO:0000256" key="6">
    <source>
        <dbReference type="ARBA" id="ARBA00022801"/>
    </source>
</evidence>
<gene>
    <name evidence="10" type="ORF">ACM44_11410</name>
</gene>
<accession>A0A0J7IXQ8</accession>
<dbReference type="GO" id="GO:0016787">
    <property type="term" value="F:hydrolase activity"/>
    <property type="evidence" value="ECO:0007669"/>
    <property type="project" value="UniProtKB-KW"/>
</dbReference>
<evidence type="ECO:0000256" key="4">
    <source>
        <dbReference type="ARBA" id="ARBA00022525"/>
    </source>
</evidence>
<evidence type="ECO:0000313" key="10">
    <source>
        <dbReference type="EMBL" id="KMQ70601.1"/>
    </source>
</evidence>
<evidence type="ECO:0000256" key="9">
    <source>
        <dbReference type="SAM" id="MobiDB-lite"/>
    </source>
</evidence>
<dbReference type="Proteomes" id="UP000035900">
    <property type="component" value="Unassembled WGS sequence"/>
</dbReference>
<dbReference type="STRING" id="1304281.ACM44_11410"/>
<comment type="subcellular location">
    <subcellularLocation>
        <location evidence="1 7">Secreted</location>
    </subcellularLocation>
</comment>
<dbReference type="GO" id="GO:0005576">
    <property type="term" value="C:extracellular region"/>
    <property type="evidence" value="ECO:0007669"/>
    <property type="project" value="UniProtKB-SubCell"/>
</dbReference>
<keyword evidence="7" id="KW-0255">Endonuclease</keyword>
<comment type="caution">
    <text evidence="10">The sequence shown here is derived from an EMBL/GenBank/DDBJ whole genome shotgun (WGS) entry which is preliminary data.</text>
</comment>
<comment type="similarity">
    <text evidence="2 7">Belongs to the ribonuclease N1/T1 family.</text>
</comment>
<proteinExistence type="inferred from homology"/>
<organism evidence="10 11">
    <name type="scientific">Chryseobacterium koreense CCUG 49689</name>
    <dbReference type="NCBI Taxonomy" id="1304281"/>
    <lineage>
        <taxon>Bacteria</taxon>
        <taxon>Pseudomonadati</taxon>
        <taxon>Bacteroidota</taxon>
        <taxon>Flavobacteriia</taxon>
        <taxon>Flavobacteriales</taxon>
        <taxon>Weeksellaceae</taxon>
        <taxon>Chryseobacterium group</taxon>
        <taxon>Chryseobacterium</taxon>
    </lineage>
</organism>
<feature type="active site" description="Proton acceptor" evidence="8">
    <location>
        <position position="117"/>
    </location>
</feature>
<dbReference type="Pfam" id="PF00545">
    <property type="entry name" value="Ribonuclease"/>
    <property type="match status" value="1"/>
</dbReference>
<keyword evidence="5 7" id="KW-0540">Nuclease</keyword>
<keyword evidence="4 7" id="KW-0964">Secreted</keyword>
<evidence type="ECO:0000256" key="8">
    <source>
        <dbReference type="PIRSR" id="PIRSR001013-1"/>
    </source>
</evidence>
<dbReference type="GO" id="GO:0004521">
    <property type="term" value="F:RNA endonuclease activity"/>
    <property type="evidence" value="ECO:0007669"/>
    <property type="project" value="UniProtKB-UniRule"/>
</dbReference>
<protein>
    <recommendedName>
        <fullName evidence="3 7">Ribonuclease</fullName>
        <ecNumber evidence="7">3.1.27.-</ecNumber>
    </recommendedName>
</protein>
<keyword evidence="11" id="KW-1185">Reference proteome</keyword>
<dbReference type="Gene3D" id="3.10.450.30">
    <property type="entry name" value="Microbial ribonucleases"/>
    <property type="match status" value="1"/>
</dbReference>
<name>A0A0J7IXQ8_9FLAO</name>
<evidence type="ECO:0000256" key="5">
    <source>
        <dbReference type="ARBA" id="ARBA00022722"/>
    </source>
</evidence>
<dbReference type="InterPro" id="IPR001887">
    <property type="entry name" value="Barnase"/>
</dbReference>
<dbReference type="SUPFAM" id="SSF53933">
    <property type="entry name" value="Microbial ribonucleases"/>
    <property type="match status" value="1"/>
</dbReference>
<evidence type="ECO:0000313" key="11">
    <source>
        <dbReference type="Proteomes" id="UP000035900"/>
    </source>
</evidence>
<dbReference type="EMBL" id="LFNG01000016">
    <property type="protein sequence ID" value="KMQ70601.1"/>
    <property type="molecule type" value="Genomic_DNA"/>
</dbReference>
<evidence type="ECO:0000256" key="7">
    <source>
        <dbReference type="PIRNR" id="PIRNR001013"/>
    </source>
</evidence>
<dbReference type="GO" id="GO:0003723">
    <property type="term" value="F:RNA binding"/>
    <property type="evidence" value="ECO:0007669"/>
    <property type="project" value="UniProtKB-UniRule"/>
</dbReference>
<dbReference type="PATRIC" id="fig|1304281.5.peg.2451"/>
<evidence type="ECO:0000256" key="3">
    <source>
        <dbReference type="ARBA" id="ARBA00022214"/>
    </source>
</evidence>
<feature type="active site" description="Proton donor" evidence="8">
    <location>
        <position position="146"/>
    </location>
</feature>